<evidence type="ECO:0000256" key="1">
    <source>
        <dbReference type="ARBA" id="ARBA00004651"/>
    </source>
</evidence>
<organism evidence="8">
    <name type="scientific">Caulobacter sp. 73W</name>
    <dbReference type="NCBI Taxonomy" id="3161137"/>
    <lineage>
        <taxon>Bacteria</taxon>
        <taxon>Pseudomonadati</taxon>
        <taxon>Pseudomonadota</taxon>
        <taxon>Alphaproteobacteria</taxon>
        <taxon>Caulobacterales</taxon>
        <taxon>Caulobacteraceae</taxon>
        <taxon>Caulobacter</taxon>
    </lineage>
</organism>
<dbReference type="PRINTS" id="PR00173">
    <property type="entry name" value="EDTRNSPORT"/>
</dbReference>
<reference evidence="8" key="1">
    <citation type="submission" date="2024-06" db="EMBL/GenBank/DDBJ databases">
        <title>Caulobacter inopinatus, sp. nov.</title>
        <authorList>
            <person name="Donachie S.P."/>
        </authorList>
    </citation>
    <scope>NUCLEOTIDE SEQUENCE</scope>
    <source>
        <strain evidence="8">73W</strain>
    </source>
</reference>
<dbReference type="PANTHER" id="PTHR42865:SF7">
    <property type="entry name" value="PROTON_GLUTAMATE-ASPARTATE SYMPORTER"/>
    <property type="match status" value="1"/>
</dbReference>
<dbReference type="EMBL" id="CP158375">
    <property type="protein sequence ID" value="XDO97655.1"/>
    <property type="molecule type" value="Genomic_DNA"/>
</dbReference>
<evidence type="ECO:0000256" key="3">
    <source>
        <dbReference type="ARBA" id="ARBA00022475"/>
    </source>
</evidence>
<accession>A0AB39KV70</accession>
<dbReference type="SUPFAM" id="SSF118215">
    <property type="entry name" value="Proton glutamate symport protein"/>
    <property type="match status" value="1"/>
</dbReference>
<feature type="transmembrane region" description="Helical" evidence="7">
    <location>
        <begin position="246"/>
        <end position="271"/>
    </location>
</feature>
<feature type="transmembrane region" description="Helical" evidence="7">
    <location>
        <begin position="78"/>
        <end position="100"/>
    </location>
</feature>
<feature type="transmembrane region" description="Helical" evidence="7">
    <location>
        <begin position="143"/>
        <end position="160"/>
    </location>
</feature>
<dbReference type="GO" id="GO:0005886">
    <property type="term" value="C:plasma membrane"/>
    <property type="evidence" value="ECO:0007669"/>
    <property type="project" value="UniProtKB-SubCell"/>
</dbReference>
<name>A0AB39KV70_9CAUL</name>
<protein>
    <submittedName>
        <fullName evidence="8">Dicarboxylate/amino acid:cation symporter</fullName>
    </submittedName>
</protein>
<evidence type="ECO:0000256" key="5">
    <source>
        <dbReference type="ARBA" id="ARBA00022989"/>
    </source>
</evidence>
<evidence type="ECO:0000256" key="4">
    <source>
        <dbReference type="ARBA" id="ARBA00022692"/>
    </source>
</evidence>
<evidence type="ECO:0000256" key="6">
    <source>
        <dbReference type="ARBA" id="ARBA00023136"/>
    </source>
</evidence>
<comment type="subcellular location">
    <subcellularLocation>
        <location evidence="1">Cell membrane</location>
        <topology evidence="1">Multi-pass membrane protein</topology>
    </subcellularLocation>
</comment>
<evidence type="ECO:0000256" key="7">
    <source>
        <dbReference type="SAM" id="Phobius"/>
    </source>
</evidence>
<dbReference type="InterPro" id="IPR001991">
    <property type="entry name" value="Na-dicarboxylate_symporter"/>
</dbReference>
<dbReference type="AlphaFoldDB" id="A0AB39KV70"/>
<dbReference type="InterPro" id="IPR036458">
    <property type="entry name" value="Na:dicarbo_symporter_sf"/>
</dbReference>
<evidence type="ECO:0000256" key="2">
    <source>
        <dbReference type="ARBA" id="ARBA00022448"/>
    </source>
</evidence>
<dbReference type="Pfam" id="PF00375">
    <property type="entry name" value="SDF"/>
    <property type="match status" value="1"/>
</dbReference>
<feature type="transmembrane region" description="Helical" evidence="7">
    <location>
        <begin position="324"/>
        <end position="341"/>
    </location>
</feature>
<dbReference type="RefSeq" id="WP_369061016.1">
    <property type="nucleotide sequence ID" value="NZ_CP158375.1"/>
</dbReference>
<gene>
    <name evidence="8" type="ORF">ABOZ73_04335</name>
</gene>
<keyword evidence="6 7" id="KW-0472">Membrane</keyword>
<sequence length="414" mass="43106">MLKWWFAVPLWKRILAFLVLGVVVGLVFREQAAHVKVLGDIFVRLIRMVVAPLVFTIIAAGVASLADSRKLGSLGIKTLVLFVCTAAVAVAVGMGVGAIFEPGFGANISNASPQLINPGRTMGEQLLGLIPINPIKALADGDMLAIIVFAIFVGAGILAAGPRAAPLAAMLDAASAVMLHIVKFVMEVAPFGVFGLVATAIGTNGPAVFLNIGLLALCVVLASAVQSMIVHGLLLRVVARLPVMPFYLSILDAIVVAFSTASSSATLPVAMQVAERNLKLGKPVISTVLPLGASIGRDGTALYVGLLALFSAQVLGVPLGPVQYVLILITATLVALGTAPVPSASLFMLAAVLSTLGIPDERTALIVGFILPFDRLLDMIRTVPNATCNLAVATTVARFEKEIDVEAYRKAPHE</sequence>
<feature type="transmembrane region" description="Helical" evidence="7">
    <location>
        <begin position="208"/>
        <end position="234"/>
    </location>
</feature>
<feature type="transmembrane region" description="Helical" evidence="7">
    <location>
        <begin position="181"/>
        <end position="202"/>
    </location>
</feature>
<keyword evidence="3" id="KW-1003">Cell membrane</keyword>
<dbReference type="PANTHER" id="PTHR42865">
    <property type="entry name" value="PROTON/GLUTAMATE-ASPARTATE SYMPORTER"/>
    <property type="match status" value="1"/>
</dbReference>
<dbReference type="Gene3D" id="1.10.3860.10">
    <property type="entry name" value="Sodium:dicarboxylate symporter"/>
    <property type="match status" value="1"/>
</dbReference>
<dbReference type="GO" id="GO:0015293">
    <property type="term" value="F:symporter activity"/>
    <property type="evidence" value="ECO:0007669"/>
    <property type="project" value="UniProtKB-KW"/>
</dbReference>
<keyword evidence="5 7" id="KW-1133">Transmembrane helix</keyword>
<proteinExistence type="predicted"/>
<evidence type="ECO:0000313" key="8">
    <source>
        <dbReference type="EMBL" id="XDO97655.1"/>
    </source>
</evidence>
<feature type="transmembrane region" description="Helical" evidence="7">
    <location>
        <begin position="45"/>
        <end position="66"/>
    </location>
</feature>
<keyword evidence="4 7" id="KW-0812">Transmembrane</keyword>
<keyword evidence="2" id="KW-0813">Transport</keyword>